<protein>
    <recommendedName>
        <fullName evidence="6">Evasin</fullName>
    </recommendedName>
</protein>
<evidence type="ECO:0000256" key="5">
    <source>
        <dbReference type="ARBA" id="ARBA00023180"/>
    </source>
</evidence>
<accession>A0A6G5A6P6</accession>
<keyword evidence="2 6" id="KW-0964">Secreted</keyword>
<evidence type="ECO:0000313" key="8">
    <source>
        <dbReference type="EMBL" id="NIE46278.1"/>
    </source>
</evidence>
<dbReference type="Pfam" id="PF19429">
    <property type="entry name" value="EVA_Class_A"/>
    <property type="match status" value="1"/>
</dbReference>
<sequence>MVIKAYITVIAVAYALQILCGAETGTETSTEEYEYGEESCLYTVLRTADNRTLSLNCTLGCGYLQNDSIPCVNATYPPLNFSNPTANYTCTVGDCHNGTCPSNGTNVTCWAVYNEHYTLNTSDMLELQTP</sequence>
<dbReference type="AlphaFoldDB" id="A0A6G5A6P6"/>
<evidence type="ECO:0000256" key="6">
    <source>
        <dbReference type="RuleBase" id="RU369006"/>
    </source>
</evidence>
<keyword evidence="4 6" id="KW-1015">Disulfide bond</keyword>
<evidence type="ECO:0000256" key="3">
    <source>
        <dbReference type="ARBA" id="ARBA00022729"/>
    </source>
</evidence>
<dbReference type="GO" id="GO:0005576">
    <property type="term" value="C:extracellular region"/>
    <property type="evidence" value="ECO:0007669"/>
    <property type="project" value="UniProtKB-SubCell"/>
</dbReference>
<name>A0A6G5A6P6_RHIMP</name>
<dbReference type="EMBL" id="GIKN01004005">
    <property type="protein sequence ID" value="NIE46278.1"/>
    <property type="molecule type" value="Transcribed_RNA"/>
</dbReference>
<proteinExistence type="predicted"/>
<keyword evidence="5 6" id="KW-0325">Glycoprotein</keyword>
<keyword evidence="3 6" id="KW-0732">Signal</keyword>
<evidence type="ECO:0000256" key="4">
    <source>
        <dbReference type="ARBA" id="ARBA00023157"/>
    </source>
</evidence>
<evidence type="ECO:0000256" key="2">
    <source>
        <dbReference type="ARBA" id="ARBA00022525"/>
    </source>
</evidence>
<dbReference type="InterPro" id="IPR045797">
    <property type="entry name" value="EVA_Class_A"/>
</dbReference>
<evidence type="ECO:0000256" key="1">
    <source>
        <dbReference type="ARBA" id="ARBA00004613"/>
    </source>
</evidence>
<comment type="function">
    <text evidence="6">Salivary chemokine-binding protein which binds to host chemokines.</text>
</comment>
<feature type="signal peptide" evidence="7">
    <location>
        <begin position="1"/>
        <end position="15"/>
    </location>
</feature>
<feature type="chain" id="PRO_5026195872" description="Evasin" evidence="7">
    <location>
        <begin position="16"/>
        <end position="130"/>
    </location>
</feature>
<dbReference type="VEuPathDB" id="VectorBase:LOC119159963"/>
<comment type="subcellular location">
    <subcellularLocation>
        <location evidence="1 6">Secreted</location>
    </subcellularLocation>
</comment>
<dbReference type="OrthoDB" id="10436089at2759"/>
<dbReference type="GO" id="GO:0019957">
    <property type="term" value="F:C-C chemokine binding"/>
    <property type="evidence" value="ECO:0007669"/>
    <property type="project" value="InterPro"/>
</dbReference>
<evidence type="ECO:0000256" key="7">
    <source>
        <dbReference type="SAM" id="SignalP"/>
    </source>
</evidence>
<dbReference type="Gene3D" id="2.30.130.100">
    <property type="match status" value="1"/>
</dbReference>
<organism evidence="8">
    <name type="scientific">Rhipicephalus microplus</name>
    <name type="common">Cattle tick</name>
    <name type="synonym">Boophilus microplus</name>
    <dbReference type="NCBI Taxonomy" id="6941"/>
    <lineage>
        <taxon>Eukaryota</taxon>
        <taxon>Metazoa</taxon>
        <taxon>Ecdysozoa</taxon>
        <taxon>Arthropoda</taxon>
        <taxon>Chelicerata</taxon>
        <taxon>Arachnida</taxon>
        <taxon>Acari</taxon>
        <taxon>Parasitiformes</taxon>
        <taxon>Ixodida</taxon>
        <taxon>Ixodoidea</taxon>
        <taxon>Ixodidae</taxon>
        <taxon>Rhipicephalinae</taxon>
        <taxon>Rhipicephalus</taxon>
        <taxon>Boophilus</taxon>
    </lineage>
</organism>
<reference evidence="8" key="1">
    <citation type="submission" date="2020-03" db="EMBL/GenBank/DDBJ databases">
        <title>A transcriptome and proteome of the tick Rhipicephalus microplus shaped by the genetic composition of its hosts and developmental stage.</title>
        <authorList>
            <person name="Garcia G.R."/>
            <person name="Ribeiro J.M.C."/>
            <person name="Maruyama S.R."/>
            <person name="Gardinasse L.G."/>
            <person name="Nelson K."/>
            <person name="Ferreira B.R."/>
            <person name="Andrade T.G."/>
            <person name="Santos I.K.F.M."/>
        </authorList>
    </citation>
    <scope>NUCLEOTIDE SEQUENCE</scope>
    <source>
        <strain evidence="8">NSGR</strain>
        <tissue evidence="8">Salivary glands</tissue>
    </source>
</reference>